<gene>
    <name evidence="1" type="ORF">CARN7_0141</name>
</gene>
<sequence>MLHSVPPLREQTKHLGQRATTSAAWHFAYGPSILEFRYRQASLKLHFIYRHDTSPCLNVPILTPVLAHQMNSAVVS</sequence>
<accession>E6QQ92</accession>
<dbReference type="AlphaFoldDB" id="E6QQ92"/>
<organism evidence="1">
    <name type="scientific">mine drainage metagenome</name>
    <dbReference type="NCBI Taxonomy" id="410659"/>
    <lineage>
        <taxon>unclassified sequences</taxon>
        <taxon>metagenomes</taxon>
        <taxon>ecological metagenomes</taxon>
    </lineage>
</organism>
<reference evidence="1" key="1">
    <citation type="submission" date="2009-10" db="EMBL/GenBank/DDBJ databases">
        <title>Diversity of trophic interactions inside an arsenic-rich microbial ecosystem.</title>
        <authorList>
            <person name="Bertin P.N."/>
            <person name="Heinrich-Salmeron A."/>
            <person name="Pelletier E."/>
            <person name="Goulhen-Chollet F."/>
            <person name="Arsene-Ploetze F."/>
            <person name="Gallien S."/>
            <person name="Calteau A."/>
            <person name="Vallenet D."/>
            <person name="Casiot C."/>
            <person name="Chane-Woon-Ming B."/>
            <person name="Giloteaux L."/>
            <person name="Barakat M."/>
            <person name="Bonnefoy V."/>
            <person name="Bruneel O."/>
            <person name="Chandler M."/>
            <person name="Cleiss J."/>
            <person name="Duran R."/>
            <person name="Elbaz-Poulichet F."/>
            <person name="Fonknechten N."/>
            <person name="Lauga B."/>
            <person name="Mornico D."/>
            <person name="Ortet P."/>
            <person name="Schaeffer C."/>
            <person name="Siguier P."/>
            <person name="Alexander Thil Smith A."/>
            <person name="Van Dorsselaer A."/>
            <person name="Weissenbach J."/>
            <person name="Medigue C."/>
            <person name="Le Paslier D."/>
        </authorList>
    </citation>
    <scope>NUCLEOTIDE SEQUENCE</scope>
</reference>
<protein>
    <submittedName>
        <fullName evidence="1">Uncharacterized protein</fullName>
    </submittedName>
</protein>
<evidence type="ECO:0000313" key="1">
    <source>
        <dbReference type="EMBL" id="CBI09413.1"/>
    </source>
</evidence>
<dbReference type="EMBL" id="CABR01000031">
    <property type="protein sequence ID" value="CBI09413.1"/>
    <property type="molecule type" value="Genomic_DNA"/>
</dbReference>
<name>E6QQ92_9ZZZZ</name>
<comment type="caution">
    <text evidence="1">The sequence shown here is derived from an EMBL/GenBank/DDBJ whole genome shotgun (WGS) entry which is preliminary data.</text>
</comment>
<proteinExistence type="predicted"/>